<reference evidence="2" key="2">
    <citation type="submission" date="2015-01" db="EMBL/GenBank/DDBJ databases">
        <title>Evolutionary Origins and Diversification of the Mycorrhizal Mutualists.</title>
        <authorList>
            <consortium name="DOE Joint Genome Institute"/>
            <consortium name="Mycorrhizal Genomics Consortium"/>
            <person name="Kohler A."/>
            <person name="Kuo A."/>
            <person name="Nagy L.G."/>
            <person name="Floudas D."/>
            <person name="Copeland A."/>
            <person name="Barry K.W."/>
            <person name="Cichocki N."/>
            <person name="Veneault-Fourrey C."/>
            <person name="LaButti K."/>
            <person name="Lindquist E.A."/>
            <person name="Lipzen A."/>
            <person name="Lundell T."/>
            <person name="Morin E."/>
            <person name="Murat C."/>
            <person name="Riley R."/>
            <person name="Ohm R."/>
            <person name="Sun H."/>
            <person name="Tunlid A."/>
            <person name="Henrissat B."/>
            <person name="Grigoriev I.V."/>
            <person name="Hibbett D.S."/>
            <person name="Martin F."/>
        </authorList>
    </citation>
    <scope>NUCLEOTIDE SEQUENCE [LARGE SCALE GENOMIC DNA]</scope>
    <source>
        <strain evidence="2">MUT 4182</strain>
    </source>
</reference>
<reference evidence="1 2" key="1">
    <citation type="submission" date="2014-04" db="EMBL/GenBank/DDBJ databases">
        <authorList>
            <consortium name="DOE Joint Genome Institute"/>
            <person name="Kuo A."/>
            <person name="Girlanda M."/>
            <person name="Perotto S."/>
            <person name="Kohler A."/>
            <person name="Nagy L.G."/>
            <person name="Floudas D."/>
            <person name="Copeland A."/>
            <person name="Barry K.W."/>
            <person name="Cichocki N."/>
            <person name="Veneault-Fourrey C."/>
            <person name="LaButti K."/>
            <person name="Lindquist E.A."/>
            <person name="Lipzen A."/>
            <person name="Lundell T."/>
            <person name="Morin E."/>
            <person name="Murat C."/>
            <person name="Sun H."/>
            <person name="Tunlid A."/>
            <person name="Henrissat B."/>
            <person name="Grigoriev I.V."/>
            <person name="Hibbett D.S."/>
            <person name="Martin F."/>
            <person name="Nordberg H.P."/>
            <person name="Cantor M.N."/>
            <person name="Hua S.X."/>
        </authorList>
    </citation>
    <scope>NUCLEOTIDE SEQUENCE [LARGE SCALE GENOMIC DNA]</scope>
    <source>
        <strain evidence="1 2">MUT 4182</strain>
    </source>
</reference>
<gene>
    <name evidence="1" type="ORF">M407DRAFT_143392</name>
</gene>
<dbReference type="HOGENOM" id="CLU_2135360_0_0_1"/>
<dbReference type="AlphaFoldDB" id="A0A0C3PXP9"/>
<evidence type="ECO:0000313" key="2">
    <source>
        <dbReference type="Proteomes" id="UP000054248"/>
    </source>
</evidence>
<protein>
    <submittedName>
        <fullName evidence="1">Uncharacterized protein</fullName>
    </submittedName>
</protein>
<dbReference type="Proteomes" id="UP000054248">
    <property type="component" value="Unassembled WGS sequence"/>
</dbReference>
<accession>A0A0C3PXP9</accession>
<keyword evidence="2" id="KW-1185">Reference proteome</keyword>
<organism evidence="1 2">
    <name type="scientific">Tulasnella calospora MUT 4182</name>
    <dbReference type="NCBI Taxonomy" id="1051891"/>
    <lineage>
        <taxon>Eukaryota</taxon>
        <taxon>Fungi</taxon>
        <taxon>Dikarya</taxon>
        <taxon>Basidiomycota</taxon>
        <taxon>Agaricomycotina</taxon>
        <taxon>Agaricomycetes</taxon>
        <taxon>Cantharellales</taxon>
        <taxon>Tulasnellaceae</taxon>
        <taxon>Tulasnella</taxon>
    </lineage>
</organism>
<evidence type="ECO:0000313" key="1">
    <source>
        <dbReference type="EMBL" id="KIO19860.1"/>
    </source>
</evidence>
<sequence length="113" mass="12762">MFLVSPLIAIHSPPTNNVISKVRKIYPQTEHDRVKENIIASSLRRALGRTLSMRSDEILIAVCARSASPQLPVQEVDQRPANGIQIPHNLHQSPTRQKSHPTARYRNLFLVHS</sequence>
<dbReference type="EMBL" id="KN823199">
    <property type="protein sequence ID" value="KIO19860.1"/>
    <property type="molecule type" value="Genomic_DNA"/>
</dbReference>
<proteinExistence type="predicted"/>
<name>A0A0C3PXP9_9AGAM</name>